<feature type="region of interest" description="Disordered" evidence="1">
    <location>
        <begin position="353"/>
        <end position="378"/>
    </location>
</feature>
<feature type="compositionally biased region" description="Polar residues" evidence="1">
    <location>
        <begin position="763"/>
        <end position="784"/>
    </location>
</feature>
<proteinExistence type="predicted"/>
<name>A0A9W8WW26_9PLEO</name>
<feature type="region of interest" description="Disordered" evidence="1">
    <location>
        <begin position="759"/>
        <end position="784"/>
    </location>
</feature>
<evidence type="ECO:0000256" key="1">
    <source>
        <dbReference type="SAM" id="MobiDB-lite"/>
    </source>
</evidence>
<dbReference type="AlphaFoldDB" id="A0A9W8WW26"/>
<evidence type="ECO:0000313" key="3">
    <source>
        <dbReference type="Proteomes" id="UP001140562"/>
    </source>
</evidence>
<dbReference type="OrthoDB" id="10634930at2759"/>
<feature type="compositionally biased region" description="Basic and acidic residues" evidence="1">
    <location>
        <begin position="822"/>
        <end position="837"/>
    </location>
</feature>
<feature type="region of interest" description="Disordered" evidence="1">
    <location>
        <begin position="570"/>
        <end position="612"/>
    </location>
</feature>
<feature type="compositionally biased region" description="Polar residues" evidence="1">
    <location>
        <begin position="354"/>
        <end position="378"/>
    </location>
</feature>
<feature type="region of interest" description="Disordered" evidence="1">
    <location>
        <begin position="122"/>
        <end position="144"/>
    </location>
</feature>
<reference evidence="2" key="1">
    <citation type="submission" date="2022-10" db="EMBL/GenBank/DDBJ databases">
        <title>Tapping the CABI collections for fungal endophytes: first genome assemblies for Collariella, Neodidymelliopsis, Ascochyta clinopodiicola, Didymella pomorum, Didymosphaeria variabile, Neocosmospora piperis and Neocucurbitaria cava.</title>
        <authorList>
            <person name="Hill R."/>
        </authorList>
    </citation>
    <scope>NUCLEOTIDE SEQUENCE</scope>
    <source>
        <strain evidence="2">IMI 360193</strain>
    </source>
</reference>
<keyword evidence="3" id="KW-1185">Reference proteome</keyword>
<feature type="compositionally biased region" description="Polar residues" evidence="1">
    <location>
        <begin position="595"/>
        <end position="612"/>
    </location>
</feature>
<feature type="region of interest" description="Disordered" evidence="1">
    <location>
        <begin position="819"/>
        <end position="842"/>
    </location>
</feature>
<protein>
    <submittedName>
        <fullName evidence="2">Uncharacterized protein</fullName>
    </submittedName>
</protein>
<accession>A0A9W8WW26</accession>
<dbReference type="Proteomes" id="UP001140562">
    <property type="component" value="Unassembled WGS sequence"/>
</dbReference>
<dbReference type="EMBL" id="JAPEUV010000084">
    <property type="protein sequence ID" value="KAJ4334035.1"/>
    <property type="molecule type" value="Genomic_DNA"/>
</dbReference>
<organism evidence="2 3">
    <name type="scientific">Didymella glomerata</name>
    <dbReference type="NCBI Taxonomy" id="749621"/>
    <lineage>
        <taxon>Eukaryota</taxon>
        <taxon>Fungi</taxon>
        <taxon>Dikarya</taxon>
        <taxon>Ascomycota</taxon>
        <taxon>Pezizomycotina</taxon>
        <taxon>Dothideomycetes</taxon>
        <taxon>Pleosporomycetidae</taxon>
        <taxon>Pleosporales</taxon>
        <taxon>Pleosporineae</taxon>
        <taxon>Didymellaceae</taxon>
        <taxon>Didymella</taxon>
    </lineage>
</organism>
<sequence>MATLALAGPQHEERLAADTKKIHEAFLVIIEKLDDAQSLKRLLTKYERKPYTMPCDVVEHYYKKDAATYTTKIDVFYSEFEYDEATDKMKQVLEAFKMTNAQDHLEMEKFLTEHNCHLEDEVAEENAPSTGQQSDTGASSTQSGAVSAVLQKSCWDRIEKALRSCMGRFPYSEHYDVQHKYYILNDQEIGHVKYFAEEEVRLRHRDSVSDYQAGIDSLITQIDDWREWELWEHWHDYINQLLDRARVQVEYYPVNNEEFLREEADREKFEKLREKSRSNQESHFQTSSEGKAYDNLADEALVMEQEESTPDEAVPSITKNEIAHTSLPETRLENETTDDALTLSDDQMRVEHPFQTQEQSTAVSSQNRPSWTSPQLLQQPAPGSVLKIASKEQAALTLLPLFQGLSAVLQVTPRELAQRISHKVFETPETAAKKIQDLFHRLDTMLQGLSVSSGDALLAELRADCEWLLPSLDERKEKCNAKLRAPEALPKPQLRDVRQKVEWSIYESAVDFIDYKNKCDAAARDAIRCYDQLPDNIDSWRQLLIAYLPEGHDLRPAIILLPPYEYSSEEESKEHGSLAQAATGPVPSAAPTGLAANQASTSKTFVQESTPQNQALDVDTAVVPNTSSSWVVGADNRTATSGVSVTPISLVDETMGVGDLLVSAKHDPSDSLNAIFGEADVDMVDDLDEADARVEGIDKRDMEMTAREKEVAAREKELIAQKAELIAREQEMVAREKEIEEREQSVKMREQVLAKRAKALMQSPISSSRQETTTASTNDSKQPGITALTASTMVVRQRAAAVSSGIDLATPVAAQAAATNARSRDHAEQPSIAERKSAIPATSEVLRNTDRFSPLAAQAATATAMSQHTQAPRKELLPKMSVQKSNTDESHRLGTFIDNMALFQGKLSLSMQTPRRYANSIRKFYASFKMSTGLTD</sequence>
<feature type="compositionally biased region" description="Polar residues" evidence="1">
    <location>
        <begin position="127"/>
        <end position="144"/>
    </location>
</feature>
<comment type="caution">
    <text evidence="2">The sequence shown here is derived from an EMBL/GenBank/DDBJ whole genome shotgun (WGS) entry which is preliminary data.</text>
</comment>
<feature type="region of interest" description="Disordered" evidence="1">
    <location>
        <begin position="271"/>
        <end position="336"/>
    </location>
</feature>
<evidence type="ECO:0000313" key="2">
    <source>
        <dbReference type="EMBL" id="KAJ4334035.1"/>
    </source>
</evidence>
<gene>
    <name evidence="2" type="ORF">N0V87_007193</name>
</gene>
<feature type="compositionally biased region" description="Basic and acidic residues" evidence="1">
    <location>
        <begin position="271"/>
        <end position="280"/>
    </location>
</feature>